<dbReference type="Pfam" id="PF02653">
    <property type="entry name" value="BPD_transp_2"/>
    <property type="match status" value="1"/>
</dbReference>
<keyword evidence="13" id="KW-1185">Reference proteome</keyword>
<dbReference type="PANTHER" id="PTHR32196:SF32">
    <property type="entry name" value="XYLOSE TRANSPORT SYSTEM PERMEASE PROTEIN XYLH"/>
    <property type="match status" value="1"/>
</dbReference>
<feature type="transmembrane region" description="Helical" evidence="11">
    <location>
        <begin position="174"/>
        <end position="197"/>
    </location>
</feature>
<evidence type="ECO:0000256" key="4">
    <source>
        <dbReference type="ARBA" id="ARBA00022519"/>
    </source>
</evidence>
<feature type="transmembrane region" description="Helical" evidence="11">
    <location>
        <begin position="245"/>
        <end position="265"/>
    </location>
</feature>
<evidence type="ECO:0000256" key="3">
    <source>
        <dbReference type="ARBA" id="ARBA00022475"/>
    </source>
</evidence>
<organism evidence="12 13">
    <name type="scientific">Novosphingobium guangzhouense</name>
    <dbReference type="NCBI Taxonomy" id="1850347"/>
    <lineage>
        <taxon>Bacteria</taxon>
        <taxon>Pseudomonadati</taxon>
        <taxon>Pseudomonadota</taxon>
        <taxon>Alphaproteobacteria</taxon>
        <taxon>Sphingomonadales</taxon>
        <taxon>Sphingomonadaceae</taxon>
        <taxon>Novosphingobium</taxon>
    </lineage>
</organism>
<evidence type="ECO:0000313" key="12">
    <source>
        <dbReference type="EMBL" id="PNU06600.1"/>
    </source>
</evidence>
<feature type="transmembrane region" description="Helical" evidence="11">
    <location>
        <begin position="50"/>
        <end position="71"/>
    </location>
</feature>
<keyword evidence="7 11" id="KW-1133">Transmembrane helix</keyword>
<feature type="transmembrane region" description="Helical" evidence="11">
    <location>
        <begin position="78"/>
        <end position="96"/>
    </location>
</feature>
<evidence type="ECO:0000313" key="13">
    <source>
        <dbReference type="Proteomes" id="UP000236327"/>
    </source>
</evidence>
<evidence type="ECO:0000256" key="2">
    <source>
        <dbReference type="ARBA" id="ARBA00022448"/>
    </source>
</evidence>
<comment type="function">
    <text evidence="9">Part of the binding-protein-dependent transport system for D-xylose. Probably responsible for the translocation of the substrate across the membrane.</text>
</comment>
<protein>
    <recommendedName>
        <fullName evidence="10">Xylose transport system permease protein XylH</fullName>
    </recommendedName>
</protein>
<dbReference type="PANTHER" id="PTHR32196">
    <property type="entry name" value="ABC TRANSPORTER PERMEASE PROTEIN YPHD-RELATED-RELATED"/>
    <property type="match status" value="1"/>
</dbReference>
<feature type="transmembrane region" description="Helical" evidence="11">
    <location>
        <begin position="132"/>
        <end position="154"/>
    </location>
</feature>
<comment type="caution">
    <text evidence="12">The sequence shown here is derived from an EMBL/GenBank/DDBJ whole genome shotgun (WGS) entry which is preliminary data.</text>
</comment>
<dbReference type="Proteomes" id="UP000236327">
    <property type="component" value="Unassembled WGS sequence"/>
</dbReference>
<feature type="transmembrane region" description="Helical" evidence="11">
    <location>
        <begin position="20"/>
        <end position="38"/>
    </location>
</feature>
<comment type="subcellular location">
    <subcellularLocation>
        <location evidence="1">Cell membrane</location>
        <topology evidence="1">Multi-pass membrane protein</topology>
    </subcellularLocation>
</comment>
<evidence type="ECO:0000256" key="1">
    <source>
        <dbReference type="ARBA" id="ARBA00004651"/>
    </source>
</evidence>
<reference evidence="12 13" key="1">
    <citation type="submission" date="2016-05" db="EMBL/GenBank/DDBJ databases">
        <title>Complete genome sequence of Novosphingobium guangzhouense SA925(T).</title>
        <authorList>
            <person name="Sha S."/>
        </authorList>
    </citation>
    <scope>NUCLEOTIDE SEQUENCE [LARGE SCALE GENOMIC DNA]</scope>
    <source>
        <strain evidence="12 13">SA925</strain>
    </source>
</reference>
<feature type="transmembrane region" description="Helical" evidence="11">
    <location>
        <begin position="218"/>
        <end position="239"/>
    </location>
</feature>
<gene>
    <name evidence="12" type="ORF">A8V01_02370</name>
</gene>
<evidence type="ECO:0000256" key="8">
    <source>
        <dbReference type="ARBA" id="ARBA00023136"/>
    </source>
</evidence>
<evidence type="ECO:0000256" key="11">
    <source>
        <dbReference type="SAM" id="Phobius"/>
    </source>
</evidence>
<evidence type="ECO:0000256" key="10">
    <source>
        <dbReference type="ARBA" id="ARBA00035686"/>
    </source>
</evidence>
<keyword evidence="2" id="KW-0813">Transport</keyword>
<dbReference type="EMBL" id="LYMM01000002">
    <property type="protein sequence ID" value="PNU06600.1"/>
    <property type="molecule type" value="Genomic_DNA"/>
</dbReference>
<dbReference type="NCBIfam" id="NF040906">
    <property type="entry name" value="GguB"/>
    <property type="match status" value="1"/>
</dbReference>
<feature type="transmembrane region" description="Helical" evidence="11">
    <location>
        <begin position="102"/>
        <end position="125"/>
    </location>
</feature>
<feature type="transmembrane region" description="Helical" evidence="11">
    <location>
        <begin position="286"/>
        <end position="309"/>
    </location>
</feature>
<proteinExistence type="predicted"/>
<dbReference type="CDD" id="cd06579">
    <property type="entry name" value="TM_PBP1_transp_AraH_like"/>
    <property type="match status" value="1"/>
</dbReference>
<evidence type="ECO:0000256" key="6">
    <source>
        <dbReference type="ARBA" id="ARBA00022692"/>
    </source>
</evidence>
<keyword evidence="3" id="KW-1003">Cell membrane</keyword>
<dbReference type="GO" id="GO:0022857">
    <property type="term" value="F:transmembrane transporter activity"/>
    <property type="evidence" value="ECO:0007669"/>
    <property type="project" value="InterPro"/>
</dbReference>
<keyword evidence="4" id="KW-0997">Cell inner membrane</keyword>
<dbReference type="AlphaFoldDB" id="A0A2K2G6E6"/>
<dbReference type="OrthoDB" id="5422926at2"/>
<dbReference type="InterPro" id="IPR001851">
    <property type="entry name" value="ABC_transp_permease"/>
</dbReference>
<evidence type="ECO:0000256" key="5">
    <source>
        <dbReference type="ARBA" id="ARBA00022597"/>
    </source>
</evidence>
<sequence length="395" mass="41011">MPEAQDAPRPDMMATLRRAMSEYGLLAALVLIVAFFQITTDGVLLQPLNITNLLLQNSYVVIMALGMLMVIVCGHIDLSVGSVVGVIGALAGWLIVTHAVDPVTATIVCLVAGAVVGAMQGYWVAYWRMPSFIVTLAGMLVFRGITIAISDGASVGPFPESFTAISSGFLPDPFAASGVHLLSLLIGAVLAAAFVTVETRARARSASRGASVPSVPVFALRVGAISALMLAFCYMLASYRGIPTVVAIMAVLVAAYTFVMNRTVLGRRIYAVGGNLKAARLSGVNTARITFITFVNMGVLAAVAGLIFAARLNSATPRAGTGFELDVIAAVFIGGASASGGAGKVLGVVIGAFIMGVLNNGMSIMGLGVDYQQMIKGLVLLAAVFIDIYQKNRTA</sequence>
<keyword evidence="8 11" id="KW-0472">Membrane</keyword>
<feature type="transmembrane region" description="Helical" evidence="11">
    <location>
        <begin position="345"/>
        <end position="365"/>
    </location>
</feature>
<accession>A0A2K2G6E6</accession>
<evidence type="ECO:0000256" key="9">
    <source>
        <dbReference type="ARBA" id="ARBA00035611"/>
    </source>
</evidence>
<dbReference type="GO" id="GO:0005886">
    <property type="term" value="C:plasma membrane"/>
    <property type="evidence" value="ECO:0007669"/>
    <property type="project" value="UniProtKB-SubCell"/>
</dbReference>
<evidence type="ECO:0000256" key="7">
    <source>
        <dbReference type="ARBA" id="ARBA00022989"/>
    </source>
</evidence>
<keyword evidence="5" id="KW-0762">Sugar transport</keyword>
<name>A0A2K2G6E6_9SPHN</name>
<keyword evidence="6 11" id="KW-0812">Transmembrane</keyword>